<accession>A0ABS4R9D5</accession>
<sequence>MYGIEGIIWLKIILMIVIILFFLVLFNTVMRKWLKVEKKKLFSHNYVNEKHKKFEWIIRISIVVMLFGFFAYSMSDPVGDGHLYLKFVSIIMFIFIIAIETLRAFMEWKYAANKKAYILTISQLVFVCILLLSIITNNYFGLLD</sequence>
<keyword evidence="1" id="KW-1133">Transmembrane helix</keyword>
<organism evidence="2 3">
    <name type="scientific">Cytobacillus eiseniae</name>
    <dbReference type="NCBI Taxonomy" id="762947"/>
    <lineage>
        <taxon>Bacteria</taxon>
        <taxon>Bacillati</taxon>
        <taxon>Bacillota</taxon>
        <taxon>Bacilli</taxon>
        <taxon>Bacillales</taxon>
        <taxon>Bacillaceae</taxon>
        <taxon>Cytobacillus</taxon>
    </lineage>
</organism>
<evidence type="ECO:0000313" key="3">
    <source>
        <dbReference type="Proteomes" id="UP001519293"/>
    </source>
</evidence>
<dbReference type="EMBL" id="JAGIKZ010000001">
    <property type="protein sequence ID" value="MBP2239506.1"/>
    <property type="molecule type" value="Genomic_DNA"/>
</dbReference>
<evidence type="ECO:0000313" key="2">
    <source>
        <dbReference type="EMBL" id="MBP2239506.1"/>
    </source>
</evidence>
<dbReference type="InterPro" id="IPR025441">
    <property type="entry name" value="DUF4181"/>
</dbReference>
<evidence type="ECO:0000256" key="1">
    <source>
        <dbReference type="SAM" id="Phobius"/>
    </source>
</evidence>
<gene>
    <name evidence="2" type="ORF">J2Z40_000059</name>
</gene>
<name>A0ABS4R9D5_9BACI</name>
<protein>
    <submittedName>
        <fullName evidence="2">Protein-S-isoprenylcysteine O-methyltransferase Ste14</fullName>
    </submittedName>
</protein>
<dbReference type="Pfam" id="PF13789">
    <property type="entry name" value="DUF4181"/>
    <property type="match status" value="1"/>
</dbReference>
<keyword evidence="1" id="KW-0812">Transmembrane</keyword>
<feature type="transmembrane region" description="Helical" evidence="1">
    <location>
        <begin position="56"/>
        <end position="75"/>
    </location>
</feature>
<dbReference type="Proteomes" id="UP001519293">
    <property type="component" value="Unassembled WGS sequence"/>
</dbReference>
<keyword evidence="1" id="KW-0472">Membrane</keyword>
<dbReference type="RefSeq" id="WP_066394957.1">
    <property type="nucleotide sequence ID" value="NZ_JAGIKZ010000001.1"/>
</dbReference>
<feature type="transmembrane region" description="Helical" evidence="1">
    <location>
        <begin position="87"/>
        <end position="105"/>
    </location>
</feature>
<feature type="transmembrane region" description="Helical" evidence="1">
    <location>
        <begin position="6"/>
        <end position="30"/>
    </location>
</feature>
<proteinExistence type="predicted"/>
<feature type="transmembrane region" description="Helical" evidence="1">
    <location>
        <begin position="117"/>
        <end position="140"/>
    </location>
</feature>
<comment type="caution">
    <text evidence="2">The sequence shown here is derived from an EMBL/GenBank/DDBJ whole genome shotgun (WGS) entry which is preliminary data.</text>
</comment>
<keyword evidence="3" id="KW-1185">Reference proteome</keyword>
<reference evidence="2 3" key="1">
    <citation type="submission" date="2021-03" db="EMBL/GenBank/DDBJ databases">
        <title>Genomic Encyclopedia of Type Strains, Phase IV (KMG-IV): sequencing the most valuable type-strain genomes for metagenomic binning, comparative biology and taxonomic classification.</title>
        <authorList>
            <person name="Goeker M."/>
        </authorList>
    </citation>
    <scope>NUCLEOTIDE SEQUENCE [LARGE SCALE GENOMIC DNA]</scope>
    <source>
        <strain evidence="2 3">DSM 26675</strain>
    </source>
</reference>